<evidence type="ECO:0000256" key="2">
    <source>
        <dbReference type="SAM" id="Phobius"/>
    </source>
</evidence>
<feature type="transmembrane region" description="Helical" evidence="2">
    <location>
        <begin position="87"/>
        <end position="111"/>
    </location>
</feature>
<proteinExistence type="predicted"/>
<dbReference type="AlphaFoldDB" id="A0A397A8Z4"/>
<feature type="region of interest" description="Disordered" evidence="1">
    <location>
        <begin position="36"/>
        <end position="65"/>
    </location>
</feature>
<organism evidence="3 4">
    <name type="scientific">Aphanomyces astaci</name>
    <name type="common">Crayfish plague agent</name>
    <dbReference type="NCBI Taxonomy" id="112090"/>
    <lineage>
        <taxon>Eukaryota</taxon>
        <taxon>Sar</taxon>
        <taxon>Stramenopiles</taxon>
        <taxon>Oomycota</taxon>
        <taxon>Saprolegniomycetes</taxon>
        <taxon>Saprolegniales</taxon>
        <taxon>Verrucalvaceae</taxon>
        <taxon>Aphanomyces</taxon>
    </lineage>
</organism>
<feature type="compositionally biased region" description="Low complexity" evidence="1">
    <location>
        <begin position="36"/>
        <end position="55"/>
    </location>
</feature>
<dbReference type="VEuPathDB" id="FungiDB:H257_11241"/>
<evidence type="ECO:0000313" key="4">
    <source>
        <dbReference type="Proteomes" id="UP000265427"/>
    </source>
</evidence>
<keyword evidence="2" id="KW-0812">Transmembrane</keyword>
<comment type="caution">
    <text evidence="3">The sequence shown here is derived from an EMBL/GenBank/DDBJ whole genome shotgun (WGS) entry which is preliminary data.</text>
</comment>
<keyword evidence="2" id="KW-0472">Membrane</keyword>
<accession>A0A397A8Z4</accession>
<sequence length="164" mass="17258">MATTSTATENPIASTSVTIDIAAPIPADATATAATSTTAAATTTTTPLAPTTTPDGGKSKAPAPKKNYRHVQDDYKIACCGNSWLDLFLVPLTAIVLYGAMIGLSLLVLWAVFLTSTTNTAHWIFFAAWLLGVISVIISVQVAEYETYLKAQQVKKQAAHDTIA</sequence>
<dbReference type="Proteomes" id="UP000265427">
    <property type="component" value="Unassembled WGS sequence"/>
</dbReference>
<evidence type="ECO:0000256" key="1">
    <source>
        <dbReference type="SAM" id="MobiDB-lite"/>
    </source>
</evidence>
<feature type="transmembrane region" description="Helical" evidence="2">
    <location>
        <begin position="123"/>
        <end position="143"/>
    </location>
</feature>
<protein>
    <submittedName>
        <fullName evidence="3">Uncharacterized protein</fullName>
    </submittedName>
</protein>
<name>A0A397A8Z4_APHAT</name>
<gene>
    <name evidence="3" type="ORF">DYB36_008279</name>
</gene>
<reference evidence="3 4" key="1">
    <citation type="submission" date="2018-08" db="EMBL/GenBank/DDBJ databases">
        <title>Aphanomyces genome sequencing and annotation.</title>
        <authorList>
            <person name="Minardi D."/>
            <person name="Oidtmann B."/>
            <person name="Van Der Giezen M."/>
            <person name="Studholme D.J."/>
        </authorList>
    </citation>
    <scope>NUCLEOTIDE SEQUENCE [LARGE SCALE GENOMIC DNA]</scope>
    <source>
        <strain evidence="3 4">Kv</strain>
    </source>
</reference>
<evidence type="ECO:0000313" key="3">
    <source>
        <dbReference type="EMBL" id="RHY02358.1"/>
    </source>
</evidence>
<keyword evidence="2" id="KW-1133">Transmembrane helix</keyword>
<dbReference type="EMBL" id="QUSZ01007522">
    <property type="protein sequence ID" value="RHY02358.1"/>
    <property type="molecule type" value="Genomic_DNA"/>
</dbReference>